<feature type="domain" description="Phosphatidic acid phosphatase type 2/haloperoxidase" evidence="2">
    <location>
        <begin position="75"/>
        <end position="186"/>
    </location>
</feature>
<evidence type="ECO:0000313" key="4">
    <source>
        <dbReference type="Proteomes" id="UP000662873"/>
    </source>
</evidence>
<dbReference type="PANTHER" id="PTHR14969:SF13">
    <property type="entry name" value="AT30094P"/>
    <property type="match status" value="1"/>
</dbReference>
<sequence length="199" mass="21818">MQALRDWDYEGFRLVHQGLHQPFLDPVFWVISSTGLGYVQAACILVAGVFALRKSGTPVGLSSLFGFQRAVWWVSPLLVSLALSGIASSLVLKRLIVRDRPSQLEFAVPQEGFFHNSFPSGHATTSFAIAWTLLFLTWKTPNAKWGWVLMAWASLVAFSRVYRGVHWPTDVLGGAALGAVVASLVYVIFASRIPAGDRG</sequence>
<feature type="transmembrane region" description="Helical" evidence="1">
    <location>
        <begin position="27"/>
        <end position="50"/>
    </location>
</feature>
<gene>
    <name evidence="3" type="ORF">NPRO_12580</name>
</gene>
<keyword evidence="1" id="KW-0472">Membrane</keyword>
<name>A0A809R7V2_9BACT</name>
<dbReference type="PANTHER" id="PTHR14969">
    <property type="entry name" value="SPHINGOSINE-1-PHOSPHATE PHOSPHOHYDROLASE"/>
    <property type="match status" value="1"/>
</dbReference>
<organism evidence="3 4">
    <name type="scientific">Candidatus Nitrosymbiomonas proteolyticus</name>
    <dbReference type="NCBI Taxonomy" id="2608984"/>
    <lineage>
        <taxon>Bacteria</taxon>
        <taxon>Bacillati</taxon>
        <taxon>Armatimonadota</taxon>
        <taxon>Armatimonadota incertae sedis</taxon>
        <taxon>Candidatus Nitrosymbiomonas</taxon>
    </lineage>
</organism>
<feature type="transmembrane region" description="Helical" evidence="1">
    <location>
        <begin position="145"/>
        <end position="165"/>
    </location>
</feature>
<proteinExistence type="predicted"/>
<dbReference type="InterPro" id="IPR036938">
    <property type="entry name" value="PAP2/HPO_sf"/>
</dbReference>
<feature type="transmembrane region" description="Helical" evidence="1">
    <location>
        <begin position="120"/>
        <end position="138"/>
    </location>
</feature>
<dbReference type="Proteomes" id="UP000662873">
    <property type="component" value="Chromosome"/>
</dbReference>
<keyword evidence="1" id="KW-1133">Transmembrane helix</keyword>
<feature type="transmembrane region" description="Helical" evidence="1">
    <location>
        <begin position="70"/>
        <end position="92"/>
    </location>
</feature>
<dbReference type="EMBL" id="AP021858">
    <property type="protein sequence ID" value="BBO23663.1"/>
    <property type="molecule type" value="Genomic_DNA"/>
</dbReference>
<dbReference type="KEGG" id="npy:NPRO_12580"/>
<evidence type="ECO:0000313" key="3">
    <source>
        <dbReference type="EMBL" id="BBO23663.1"/>
    </source>
</evidence>
<feature type="transmembrane region" description="Helical" evidence="1">
    <location>
        <begin position="171"/>
        <end position="189"/>
    </location>
</feature>
<dbReference type="AlphaFoldDB" id="A0A809R7V2"/>
<dbReference type="Gene3D" id="1.20.144.10">
    <property type="entry name" value="Phosphatidic acid phosphatase type 2/haloperoxidase"/>
    <property type="match status" value="1"/>
</dbReference>
<keyword evidence="1" id="KW-0812">Transmembrane</keyword>
<dbReference type="SMART" id="SM00014">
    <property type="entry name" value="acidPPc"/>
    <property type="match status" value="1"/>
</dbReference>
<evidence type="ECO:0000256" key="1">
    <source>
        <dbReference type="SAM" id="Phobius"/>
    </source>
</evidence>
<dbReference type="InterPro" id="IPR000326">
    <property type="entry name" value="PAP2/HPO"/>
</dbReference>
<dbReference type="SUPFAM" id="SSF48317">
    <property type="entry name" value="Acid phosphatase/Vanadium-dependent haloperoxidase"/>
    <property type="match status" value="1"/>
</dbReference>
<dbReference type="Pfam" id="PF01569">
    <property type="entry name" value="PAP2"/>
    <property type="match status" value="1"/>
</dbReference>
<evidence type="ECO:0000259" key="2">
    <source>
        <dbReference type="SMART" id="SM00014"/>
    </source>
</evidence>
<accession>A0A809R7V2</accession>
<reference evidence="3" key="1">
    <citation type="journal article" name="DNA Res.">
        <title>The physiological potential of anammox bacteria as revealed by their core genome structure.</title>
        <authorList>
            <person name="Okubo T."/>
            <person name="Toyoda A."/>
            <person name="Fukuhara K."/>
            <person name="Uchiyama I."/>
            <person name="Harigaya Y."/>
            <person name="Kuroiwa M."/>
            <person name="Suzuki T."/>
            <person name="Murakami Y."/>
            <person name="Suwa Y."/>
            <person name="Takami H."/>
        </authorList>
    </citation>
    <scope>NUCLEOTIDE SEQUENCE</scope>
    <source>
        <strain evidence="3">317325-2</strain>
    </source>
</reference>
<protein>
    <submittedName>
        <fullName evidence="3">Phosphatase PAP2 family</fullName>
    </submittedName>
</protein>